<gene>
    <name evidence="6" type="ORF">JKJ07_04040</name>
</gene>
<dbReference type="InterPro" id="IPR001647">
    <property type="entry name" value="HTH_TetR"/>
</dbReference>
<sequence>MALLWDESAGRRPGLTPRRIVEAAVRVADAEGLEAVTMRRVATELGAGAMSLYRHVANKSELLTAMVDAVNAESPALENVAGGWRAKLEVAARAEYALSHRHPWVLSVPLTRSTLGPHSLAAFESVLQAVGDVGLGQRELVGAVNAVFRYVRGAARDEVDAAEVGARTGQTDEQWWTANADLVRRYVDPARFPAVAGAFEAGALTPRGPEDFEFGLQRILDGVAALIARGR</sequence>
<evidence type="ECO:0000256" key="4">
    <source>
        <dbReference type="PROSITE-ProRule" id="PRU00335"/>
    </source>
</evidence>
<dbReference type="Pfam" id="PF00440">
    <property type="entry name" value="TetR_N"/>
    <property type="match status" value="1"/>
</dbReference>
<dbReference type="PANTHER" id="PTHR30055:SF151">
    <property type="entry name" value="TRANSCRIPTIONAL REGULATORY PROTEIN"/>
    <property type="match status" value="1"/>
</dbReference>
<dbReference type="RefSeq" id="WP_202989827.1">
    <property type="nucleotide sequence ID" value="NZ_JAENHO010000001.1"/>
</dbReference>
<evidence type="ECO:0000256" key="3">
    <source>
        <dbReference type="ARBA" id="ARBA00023163"/>
    </source>
</evidence>
<evidence type="ECO:0000256" key="2">
    <source>
        <dbReference type="ARBA" id="ARBA00023125"/>
    </source>
</evidence>
<dbReference type="InterPro" id="IPR036271">
    <property type="entry name" value="Tet_transcr_reg_TetR-rel_C_sf"/>
</dbReference>
<reference evidence="6 7" key="1">
    <citation type="submission" date="2021-01" db="EMBL/GenBank/DDBJ databases">
        <title>Actinoplanes sp. nov. LDG1-01 isolated from lichen.</title>
        <authorList>
            <person name="Saeng-In P."/>
            <person name="Phongsopitanun W."/>
            <person name="Kanchanasin P."/>
            <person name="Yuki M."/>
            <person name="Kudo T."/>
            <person name="Ohkuma M."/>
            <person name="Tanasupawat S."/>
        </authorList>
    </citation>
    <scope>NUCLEOTIDE SEQUENCE [LARGE SCALE GENOMIC DNA]</scope>
    <source>
        <strain evidence="6 7">LDG1-01</strain>
    </source>
</reference>
<organism evidence="6 7">
    <name type="scientific">Paractinoplanes lichenicola</name>
    <dbReference type="NCBI Taxonomy" id="2802976"/>
    <lineage>
        <taxon>Bacteria</taxon>
        <taxon>Bacillati</taxon>
        <taxon>Actinomycetota</taxon>
        <taxon>Actinomycetes</taxon>
        <taxon>Micromonosporales</taxon>
        <taxon>Micromonosporaceae</taxon>
        <taxon>Paractinoplanes</taxon>
    </lineage>
</organism>
<dbReference type="EMBL" id="JAENHO010000001">
    <property type="protein sequence ID" value="MBL7253476.1"/>
    <property type="molecule type" value="Genomic_DNA"/>
</dbReference>
<feature type="domain" description="HTH tetR-type" evidence="5">
    <location>
        <begin position="14"/>
        <end position="74"/>
    </location>
</feature>
<evidence type="ECO:0000259" key="5">
    <source>
        <dbReference type="PROSITE" id="PS50977"/>
    </source>
</evidence>
<keyword evidence="3" id="KW-0804">Transcription</keyword>
<comment type="caution">
    <text evidence="6">The sequence shown here is derived from an EMBL/GenBank/DDBJ whole genome shotgun (WGS) entry which is preliminary data.</text>
</comment>
<keyword evidence="2 4" id="KW-0238">DNA-binding</keyword>
<dbReference type="Proteomes" id="UP000598996">
    <property type="component" value="Unassembled WGS sequence"/>
</dbReference>
<dbReference type="PANTHER" id="PTHR30055">
    <property type="entry name" value="HTH-TYPE TRANSCRIPTIONAL REGULATOR RUTR"/>
    <property type="match status" value="1"/>
</dbReference>
<dbReference type="Gene3D" id="1.10.357.10">
    <property type="entry name" value="Tetracycline Repressor, domain 2"/>
    <property type="match status" value="1"/>
</dbReference>
<protein>
    <submittedName>
        <fullName evidence="6">TetR/AcrR family transcriptional regulator C-terminal domain-containing protein</fullName>
    </submittedName>
</protein>
<dbReference type="InterPro" id="IPR004111">
    <property type="entry name" value="Repressor_TetR_C"/>
</dbReference>
<evidence type="ECO:0000313" key="7">
    <source>
        <dbReference type="Proteomes" id="UP000598996"/>
    </source>
</evidence>
<dbReference type="PROSITE" id="PS50977">
    <property type="entry name" value="HTH_TETR_2"/>
    <property type="match status" value="1"/>
</dbReference>
<dbReference type="Pfam" id="PF02909">
    <property type="entry name" value="TetR_C_1"/>
    <property type="match status" value="1"/>
</dbReference>
<proteinExistence type="predicted"/>
<name>A0ABS1VG43_9ACTN</name>
<dbReference type="InterPro" id="IPR009057">
    <property type="entry name" value="Homeodomain-like_sf"/>
</dbReference>
<dbReference type="Gene3D" id="1.10.10.60">
    <property type="entry name" value="Homeodomain-like"/>
    <property type="match status" value="1"/>
</dbReference>
<feature type="DNA-binding region" description="H-T-H motif" evidence="4">
    <location>
        <begin position="37"/>
        <end position="56"/>
    </location>
</feature>
<dbReference type="SUPFAM" id="SSF46689">
    <property type="entry name" value="Homeodomain-like"/>
    <property type="match status" value="1"/>
</dbReference>
<dbReference type="SUPFAM" id="SSF48498">
    <property type="entry name" value="Tetracyclin repressor-like, C-terminal domain"/>
    <property type="match status" value="1"/>
</dbReference>
<dbReference type="InterPro" id="IPR050109">
    <property type="entry name" value="HTH-type_TetR-like_transc_reg"/>
</dbReference>
<evidence type="ECO:0000256" key="1">
    <source>
        <dbReference type="ARBA" id="ARBA00023015"/>
    </source>
</evidence>
<accession>A0ABS1VG43</accession>
<evidence type="ECO:0000313" key="6">
    <source>
        <dbReference type="EMBL" id="MBL7253476.1"/>
    </source>
</evidence>
<keyword evidence="1" id="KW-0805">Transcription regulation</keyword>
<keyword evidence="7" id="KW-1185">Reference proteome</keyword>